<keyword evidence="7" id="KW-0233">DNA recombination</keyword>
<evidence type="ECO:0000256" key="8">
    <source>
        <dbReference type="ARBA" id="ARBA00023195"/>
    </source>
</evidence>
<protein>
    <recommendedName>
        <fullName evidence="2">Integrase</fullName>
    </recommendedName>
</protein>
<dbReference type="InterPro" id="IPR044068">
    <property type="entry name" value="CB"/>
</dbReference>
<dbReference type="GO" id="GO:0003677">
    <property type="term" value="F:DNA binding"/>
    <property type="evidence" value="ECO:0007669"/>
    <property type="project" value="UniProtKB-UniRule"/>
</dbReference>
<dbReference type="GO" id="GO:0016740">
    <property type="term" value="F:transferase activity"/>
    <property type="evidence" value="ECO:0007669"/>
    <property type="project" value="UniProtKB-KW"/>
</dbReference>
<dbReference type="PANTHER" id="PTHR30349">
    <property type="entry name" value="PHAGE INTEGRASE-RELATED"/>
    <property type="match status" value="1"/>
</dbReference>
<reference evidence="12" key="1">
    <citation type="journal article" date="2021" name="Proc. Natl. Acad. Sci. U.S.A.">
        <title>A Catalog of Tens of Thousands of Viruses from Human Metagenomes Reveals Hidden Associations with Chronic Diseases.</title>
        <authorList>
            <person name="Tisza M.J."/>
            <person name="Buck C.B."/>
        </authorList>
    </citation>
    <scope>NUCLEOTIDE SEQUENCE</scope>
    <source>
        <strain evidence="12">Ctnpt50</strain>
    </source>
</reference>
<proteinExistence type="inferred from homology"/>
<evidence type="ECO:0000256" key="4">
    <source>
        <dbReference type="ARBA" id="ARBA00022801"/>
    </source>
</evidence>
<dbReference type="CDD" id="cd00397">
    <property type="entry name" value="DNA_BRE_C"/>
    <property type="match status" value="1"/>
</dbReference>
<feature type="domain" description="Tyr recombinase" evidence="10">
    <location>
        <begin position="135"/>
        <end position="330"/>
    </location>
</feature>
<sequence>MGKRSTVYHELVTPEKWDKVNEKNKNLINEFTDYLRSANKSPATIKQYEAQLRTFFVFVLERCENKFFVDLKKREFVKYFGYLTNELEVSPNRICSMRAVLSSLSNFIERILDEDYPQFRNLVKVLEPVDKAFVRERPVLTMDQIRDCLKKLEADKKYQVACCLAILAASGMRKSEVIQMKMEYFEKDRLIYNGLAYETDKIRTKGRGKAGKVVTRIVFRNLVNVDHYIDLWRKKREELGIKDEYMFVVYHDGSYEPATQATINSFARTIAKYLGEDFFVHNVRHTTSTALELAGYPIDVVQTIFRWADPKMVKYYSNISDTQSLENFFAGMSEEENKKESEE</sequence>
<feature type="domain" description="Core-binding (CB)" evidence="11">
    <location>
        <begin position="22"/>
        <end position="109"/>
    </location>
</feature>
<dbReference type="GO" id="GO:0016787">
    <property type="term" value="F:hydrolase activity"/>
    <property type="evidence" value="ECO:0007669"/>
    <property type="project" value="UniProtKB-KW"/>
</dbReference>
<keyword evidence="5" id="KW-0229">DNA integration</keyword>
<dbReference type="EMBL" id="BK032577">
    <property type="protein sequence ID" value="DAF48930.1"/>
    <property type="molecule type" value="Genomic_DNA"/>
</dbReference>
<dbReference type="SUPFAM" id="SSF56349">
    <property type="entry name" value="DNA breaking-rejoining enzymes"/>
    <property type="match status" value="1"/>
</dbReference>
<dbReference type="PROSITE" id="PS51900">
    <property type="entry name" value="CB"/>
    <property type="match status" value="1"/>
</dbReference>
<dbReference type="GO" id="GO:0044826">
    <property type="term" value="P:viral genome integration into host DNA"/>
    <property type="evidence" value="ECO:0007669"/>
    <property type="project" value="UniProtKB-KW"/>
</dbReference>
<evidence type="ECO:0000256" key="1">
    <source>
        <dbReference type="ARBA" id="ARBA00008857"/>
    </source>
</evidence>
<dbReference type="InterPro" id="IPR002104">
    <property type="entry name" value="Integrase_catalytic"/>
</dbReference>
<keyword evidence="3" id="KW-0808">Transferase</keyword>
<evidence type="ECO:0000313" key="12">
    <source>
        <dbReference type="EMBL" id="DAF48930.1"/>
    </source>
</evidence>
<evidence type="ECO:0000259" key="11">
    <source>
        <dbReference type="PROSITE" id="PS51900"/>
    </source>
</evidence>
<keyword evidence="8" id="KW-1179">Viral genome integration</keyword>
<keyword evidence="4" id="KW-0378">Hydrolase</keyword>
<evidence type="ECO:0000259" key="10">
    <source>
        <dbReference type="PROSITE" id="PS51898"/>
    </source>
</evidence>
<dbReference type="Gene3D" id="1.10.150.130">
    <property type="match status" value="1"/>
</dbReference>
<keyword evidence="8" id="KW-1160">Virus entry into host cell</keyword>
<evidence type="ECO:0000256" key="6">
    <source>
        <dbReference type="ARBA" id="ARBA00023125"/>
    </source>
</evidence>
<dbReference type="InterPro" id="IPR010998">
    <property type="entry name" value="Integrase_recombinase_N"/>
</dbReference>
<dbReference type="PROSITE" id="PS51898">
    <property type="entry name" value="TYR_RECOMBINASE"/>
    <property type="match status" value="1"/>
</dbReference>
<keyword evidence="6 9" id="KW-0238">DNA-binding</keyword>
<organism evidence="12">
    <name type="scientific">Siphoviridae sp. ctnpt50</name>
    <dbReference type="NCBI Taxonomy" id="2827941"/>
    <lineage>
        <taxon>Viruses</taxon>
        <taxon>Duplodnaviria</taxon>
        <taxon>Heunggongvirae</taxon>
        <taxon>Uroviricota</taxon>
        <taxon>Caudoviricetes</taxon>
    </lineage>
</organism>
<dbReference type="GO" id="GO:0006310">
    <property type="term" value="P:DNA recombination"/>
    <property type="evidence" value="ECO:0007669"/>
    <property type="project" value="UniProtKB-KW"/>
</dbReference>
<dbReference type="InterPro" id="IPR004107">
    <property type="entry name" value="Integrase_SAM-like_N"/>
</dbReference>
<evidence type="ECO:0000256" key="7">
    <source>
        <dbReference type="ARBA" id="ARBA00023172"/>
    </source>
</evidence>
<dbReference type="Pfam" id="PF13495">
    <property type="entry name" value="Phage_int_SAM_4"/>
    <property type="match status" value="1"/>
</dbReference>
<evidence type="ECO:0000256" key="2">
    <source>
        <dbReference type="ARBA" id="ARBA00016082"/>
    </source>
</evidence>
<dbReference type="InterPro" id="IPR011010">
    <property type="entry name" value="DNA_brk_join_enz"/>
</dbReference>
<name>A0A8S5SE07_9CAUD</name>
<dbReference type="InterPro" id="IPR013762">
    <property type="entry name" value="Integrase-like_cat_sf"/>
</dbReference>
<comment type="similarity">
    <text evidence="1">Belongs to the 'phage' integrase family.</text>
</comment>
<evidence type="ECO:0000256" key="9">
    <source>
        <dbReference type="PROSITE-ProRule" id="PRU01248"/>
    </source>
</evidence>
<dbReference type="PANTHER" id="PTHR30349:SF41">
    <property type="entry name" value="INTEGRASE_RECOMBINASE PROTEIN MJ0367-RELATED"/>
    <property type="match status" value="1"/>
</dbReference>
<evidence type="ECO:0000256" key="3">
    <source>
        <dbReference type="ARBA" id="ARBA00022679"/>
    </source>
</evidence>
<dbReference type="InterPro" id="IPR050090">
    <property type="entry name" value="Tyrosine_recombinase_XerCD"/>
</dbReference>
<dbReference type="GO" id="GO:0015074">
    <property type="term" value="P:DNA integration"/>
    <property type="evidence" value="ECO:0007669"/>
    <property type="project" value="UniProtKB-KW"/>
</dbReference>
<dbReference type="Gene3D" id="1.10.443.10">
    <property type="entry name" value="Intergrase catalytic core"/>
    <property type="match status" value="1"/>
</dbReference>
<accession>A0A8S5SE07</accession>
<dbReference type="GO" id="GO:0075713">
    <property type="term" value="P:establishment of integrated proviral latency"/>
    <property type="evidence" value="ECO:0007669"/>
    <property type="project" value="UniProtKB-KW"/>
</dbReference>
<evidence type="ECO:0000256" key="5">
    <source>
        <dbReference type="ARBA" id="ARBA00022908"/>
    </source>
</evidence>
<dbReference type="Pfam" id="PF00589">
    <property type="entry name" value="Phage_integrase"/>
    <property type="match status" value="1"/>
</dbReference>